<name>A0ABP6ZAP5_9ACTN</name>
<sequence length="523" mass="56237">MLASDLDGAQARARQAETLAEAVGDQLMRARAVALVARVLHLRNEMADALTQALRAITLCEEVDDLASAVQAHEVAARIFLDIGDMAAALEEGLAATRAAEASGDLAASVSALRAMTNIYAALRQWDTALEFGDNYCKAAQLLGNPADECVALATLAYVYAAMSSDAIDRGDTEQAQAWGEQSVSLSRTAMLTSRKSGNRLTENTSLGNLAEMLSEIGRPEEGLHLLDSWTVDPALDTGKMIAHHREARGAILIGLGRFREAAELMALGVAEAPTRQYEISASRSLAMALEELGDLRGALDAHKRLFVLVTEQISEQAQRAASVAAVRLETVQAQAQAAMLRMQASDLQRTNDDLNRHSEDLRRQALEDPLTGLPNRRRLDQLLASDLRSCSLILLDVDHFKWVNDAHTHLVGDAVLRELGNILRANCRDTDTPTRFGGEEFALVMPGIPLDGALATAERVRAAVQNHGWQALSPGLKVTASFGVALGTEADTSIELLALADHRLLSAKALGRNRVVGPRENG</sequence>
<evidence type="ECO:0000256" key="1">
    <source>
        <dbReference type="SAM" id="Coils"/>
    </source>
</evidence>
<dbReference type="PANTHER" id="PTHR45138:SF9">
    <property type="entry name" value="DIGUANYLATE CYCLASE DGCM-RELATED"/>
    <property type="match status" value="1"/>
</dbReference>
<evidence type="ECO:0000313" key="4">
    <source>
        <dbReference type="Proteomes" id="UP001501074"/>
    </source>
</evidence>
<dbReference type="PANTHER" id="PTHR45138">
    <property type="entry name" value="REGULATORY COMPONENTS OF SENSORY TRANSDUCTION SYSTEM"/>
    <property type="match status" value="1"/>
</dbReference>
<dbReference type="Gene3D" id="3.30.70.270">
    <property type="match status" value="1"/>
</dbReference>
<feature type="domain" description="GGDEF" evidence="2">
    <location>
        <begin position="389"/>
        <end position="521"/>
    </location>
</feature>
<gene>
    <name evidence="3" type="ORF">GCM10022223_17980</name>
</gene>
<dbReference type="InterPro" id="IPR029787">
    <property type="entry name" value="Nucleotide_cyclase"/>
</dbReference>
<dbReference type="SMART" id="SM00267">
    <property type="entry name" value="GGDEF"/>
    <property type="match status" value="1"/>
</dbReference>
<evidence type="ECO:0000259" key="2">
    <source>
        <dbReference type="PROSITE" id="PS50887"/>
    </source>
</evidence>
<dbReference type="Proteomes" id="UP001501074">
    <property type="component" value="Unassembled WGS sequence"/>
</dbReference>
<dbReference type="Gene3D" id="1.25.40.10">
    <property type="entry name" value="Tetratricopeptide repeat domain"/>
    <property type="match status" value="1"/>
</dbReference>
<evidence type="ECO:0000313" key="3">
    <source>
        <dbReference type="EMBL" id="GAA3602622.1"/>
    </source>
</evidence>
<dbReference type="SUPFAM" id="SSF55073">
    <property type="entry name" value="Nucleotide cyclase"/>
    <property type="match status" value="1"/>
</dbReference>
<dbReference type="InterPro" id="IPR043128">
    <property type="entry name" value="Rev_trsase/Diguanyl_cyclase"/>
</dbReference>
<protein>
    <recommendedName>
        <fullName evidence="2">GGDEF domain-containing protein</fullName>
    </recommendedName>
</protein>
<dbReference type="InterPro" id="IPR050469">
    <property type="entry name" value="Diguanylate_Cyclase"/>
</dbReference>
<dbReference type="PROSITE" id="PS50887">
    <property type="entry name" value="GGDEF"/>
    <property type="match status" value="1"/>
</dbReference>
<comment type="caution">
    <text evidence="3">The sequence shown here is derived from an EMBL/GenBank/DDBJ whole genome shotgun (WGS) entry which is preliminary data.</text>
</comment>
<dbReference type="InterPro" id="IPR000160">
    <property type="entry name" value="GGDEF_dom"/>
</dbReference>
<dbReference type="InterPro" id="IPR011990">
    <property type="entry name" value="TPR-like_helical_dom_sf"/>
</dbReference>
<organism evidence="3 4">
    <name type="scientific">Kineosporia mesophila</name>
    <dbReference type="NCBI Taxonomy" id="566012"/>
    <lineage>
        <taxon>Bacteria</taxon>
        <taxon>Bacillati</taxon>
        <taxon>Actinomycetota</taxon>
        <taxon>Actinomycetes</taxon>
        <taxon>Kineosporiales</taxon>
        <taxon>Kineosporiaceae</taxon>
        <taxon>Kineosporia</taxon>
    </lineage>
</organism>
<keyword evidence="4" id="KW-1185">Reference proteome</keyword>
<dbReference type="Pfam" id="PF00990">
    <property type="entry name" value="GGDEF"/>
    <property type="match status" value="1"/>
</dbReference>
<dbReference type="SUPFAM" id="SSF48452">
    <property type="entry name" value="TPR-like"/>
    <property type="match status" value="2"/>
</dbReference>
<proteinExistence type="predicted"/>
<dbReference type="EMBL" id="BAAAZO010000002">
    <property type="protein sequence ID" value="GAA3602622.1"/>
    <property type="molecule type" value="Genomic_DNA"/>
</dbReference>
<reference evidence="4" key="1">
    <citation type="journal article" date="2019" name="Int. J. Syst. Evol. Microbiol.">
        <title>The Global Catalogue of Microorganisms (GCM) 10K type strain sequencing project: providing services to taxonomists for standard genome sequencing and annotation.</title>
        <authorList>
            <consortium name="The Broad Institute Genomics Platform"/>
            <consortium name="The Broad Institute Genome Sequencing Center for Infectious Disease"/>
            <person name="Wu L."/>
            <person name="Ma J."/>
        </authorList>
    </citation>
    <scope>NUCLEOTIDE SEQUENCE [LARGE SCALE GENOMIC DNA]</scope>
    <source>
        <strain evidence="4">JCM 16902</strain>
    </source>
</reference>
<dbReference type="CDD" id="cd01949">
    <property type="entry name" value="GGDEF"/>
    <property type="match status" value="1"/>
</dbReference>
<keyword evidence="1" id="KW-0175">Coiled coil</keyword>
<feature type="coiled-coil region" evidence="1">
    <location>
        <begin position="338"/>
        <end position="368"/>
    </location>
</feature>
<dbReference type="NCBIfam" id="TIGR00254">
    <property type="entry name" value="GGDEF"/>
    <property type="match status" value="1"/>
</dbReference>
<accession>A0ABP6ZAP5</accession>